<evidence type="ECO:0000313" key="1">
    <source>
        <dbReference type="EMBL" id="TVU33632.1"/>
    </source>
</evidence>
<protein>
    <submittedName>
        <fullName evidence="1">Uncharacterized protein</fullName>
    </submittedName>
</protein>
<name>A0A5J9VBH7_9POAL</name>
<evidence type="ECO:0000313" key="2">
    <source>
        <dbReference type="Proteomes" id="UP000324897"/>
    </source>
</evidence>
<keyword evidence="2" id="KW-1185">Reference proteome</keyword>
<dbReference type="AlphaFoldDB" id="A0A5J9VBH7"/>
<dbReference type="Proteomes" id="UP000324897">
    <property type="component" value="Chromosome 1"/>
</dbReference>
<gene>
    <name evidence="1" type="ORF">EJB05_25458</name>
</gene>
<dbReference type="EMBL" id="RWGY01000011">
    <property type="protein sequence ID" value="TVU33632.1"/>
    <property type="molecule type" value="Genomic_DNA"/>
</dbReference>
<accession>A0A5J9VBH7</accession>
<dbReference type="Gramene" id="TVU33632">
    <property type="protein sequence ID" value="TVU33632"/>
    <property type="gene ID" value="EJB05_25458"/>
</dbReference>
<proteinExistence type="predicted"/>
<reference evidence="1 2" key="1">
    <citation type="journal article" date="2019" name="Sci. Rep.">
        <title>A high-quality genome of Eragrostis curvula grass provides insights into Poaceae evolution and supports new strategies to enhance forage quality.</title>
        <authorList>
            <person name="Carballo J."/>
            <person name="Santos B.A.C.M."/>
            <person name="Zappacosta D."/>
            <person name="Garbus I."/>
            <person name="Selva J.P."/>
            <person name="Gallo C.A."/>
            <person name="Diaz A."/>
            <person name="Albertini E."/>
            <person name="Caccamo M."/>
            <person name="Echenique V."/>
        </authorList>
    </citation>
    <scope>NUCLEOTIDE SEQUENCE [LARGE SCALE GENOMIC DNA]</scope>
    <source>
        <strain evidence="2">cv. Victoria</strain>
        <tissue evidence="1">Leaf</tissue>
    </source>
</reference>
<sequence>MAMMLRSAIGGILRRSGAARLPAGRRRISSAQEGHDKVAREAETLLGKLASLSKAFVSRHWTPLEPGEKILTIGGMGFLALVINKDIESSAILAKQKALLEEKRTRAASRRRGHDGYRA</sequence>
<comment type="caution">
    <text evidence="1">The sequence shown here is derived from an EMBL/GenBank/DDBJ whole genome shotgun (WGS) entry which is preliminary data.</text>
</comment>
<organism evidence="1 2">
    <name type="scientific">Eragrostis curvula</name>
    <name type="common">weeping love grass</name>
    <dbReference type="NCBI Taxonomy" id="38414"/>
    <lineage>
        <taxon>Eukaryota</taxon>
        <taxon>Viridiplantae</taxon>
        <taxon>Streptophyta</taxon>
        <taxon>Embryophyta</taxon>
        <taxon>Tracheophyta</taxon>
        <taxon>Spermatophyta</taxon>
        <taxon>Magnoliopsida</taxon>
        <taxon>Liliopsida</taxon>
        <taxon>Poales</taxon>
        <taxon>Poaceae</taxon>
        <taxon>PACMAD clade</taxon>
        <taxon>Chloridoideae</taxon>
        <taxon>Eragrostideae</taxon>
        <taxon>Eragrostidinae</taxon>
        <taxon>Eragrostis</taxon>
    </lineage>
</organism>